<organism evidence="2 3">
    <name type="scientific">Candidatus Nomurabacteria bacterium GW2011_GWC2_35_8</name>
    <dbReference type="NCBI Taxonomy" id="1618752"/>
    <lineage>
        <taxon>Bacteria</taxon>
        <taxon>Candidatus Nomuraibacteriota</taxon>
    </lineage>
</organism>
<keyword evidence="1" id="KW-1133">Transmembrane helix</keyword>
<dbReference type="NCBIfam" id="TIGR02532">
    <property type="entry name" value="IV_pilin_GFxxxE"/>
    <property type="match status" value="1"/>
</dbReference>
<keyword evidence="1" id="KW-0812">Transmembrane</keyword>
<reference evidence="2 3" key="1">
    <citation type="journal article" date="2015" name="Nature">
        <title>rRNA introns, odd ribosomes, and small enigmatic genomes across a large radiation of phyla.</title>
        <authorList>
            <person name="Brown C.T."/>
            <person name="Hug L.A."/>
            <person name="Thomas B.C."/>
            <person name="Sharon I."/>
            <person name="Castelle C.J."/>
            <person name="Singh A."/>
            <person name="Wilkins M.J."/>
            <person name="Williams K.H."/>
            <person name="Banfield J.F."/>
        </authorList>
    </citation>
    <scope>NUCLEOTIDE SEQUENCE [LARGE SCALE GENOMIC DNA]</scope>
</reference>
<dbReference type="AlphaFoldDB" id="A0A0G0FKA6"/>
<dbReference type="EMBL" id="LBQZ01000032">
    <property type="protein sequence ID" value="KKP87920.1"/>
    <property type="molecule type" value="Genomic_DNA"/>
</dbReference>
<keyword evidence="1" id="KW-0472">Membrane</keyword>
<dbReference type="InterPro" id="IPR012902">
    <property type="entry name" value="N_methyl_site"/>
</dbReference>
<comment type="caution">
    <text evidence="2">The sequence shown here is derived from an EMBL/GenBank/DDBJ whole genome shotgun (WGS) entry which is preliminary data.</text>
</comment>
<sequence length="193" mass="21862">MLRAMCYVFRDKKAFTLIEMIIVIGVISIVLPIFFSIVFVILQQQVKIYALQRIKREGDGILTQMSSVIRNRAKAVYEDQGLSTIRCSDVTTNVTHTGYDGEDFYFKDKYGIAFNYLLREVGGITYMASGSANPDVTYENLNSSKATVSNFIISCYRRGNYSPPLVSINFEITDPTDSTISLSYRTKISLRSY</sequence>
<protein>
    <submittedName>
        <fullName evidence="2">Uncharacterized protein</fullName>
    </submittedName>
</protein>
<evidence type="ECO:0000313" key="3">
    <source>
        <dbReference type="Proteomes" id="UP000034798"/>
    </source>
</evidence>
<feature type="transmembrane region" description="Helical" evidence="1">
    <location>
        <begin position="21"/>
        <end position="42"/>
    </location>
</feature>
<name>A0A0G0FKA6_9BACT</name>
<gene>
    <name evidence="2" type="ORF">UR91_C0032G0008</name>
</gene>
<dbReference type="Proteomes" id="UP000034798">
    <property type="component" value="Unassembled WGS sequence"/>
</dbReference>
<evidence type="ECO:0000313" key="2">
    <source>
        <dbReference type="EMBL" id="KKP87920.1"/>
    </source>
</evidence>
<evidence type="ECO:0000256" key="1">
    <source>
        <dbReference type="SAM" id="Phobius"/>
    </source>
</evidence>
<proteinExistence type="predicted"/>
<dbReference type="Pfam" id="PF07963">
    <property type="entry name" value="N_methyl"/>
    <property type="match status" value="1"/>
</dbReference>
<accession>A0A0G0FKA6</accession>